<gene>
    <name evidence="3" type="ORF">CALCODRAFT_65003</name>
</gene>
<protein>
    <recommendedName>
        <fullName evidence="5">Transmembrane protein</fullName>
    </recommendedName>
</protein>
<name>A0A165DL55_9BASI</name>
<feature type="region of interest" description="Disordered" evidence="1">
    <location>
        <begin position="223"/>
        <end position="294"/>
    </location>
</feature>
<keyword evidence="2" id="KW-0812">Transmembrane</keyword>
<dbReference type="OrthoDB" id="10653626at2759"/>
<feature type="transmembrane region" description="Helical" evidence="2">
    <location>
        <begin position="125"/>
        <end position="150"/>
    </location>
</feature>
<proteinExistence type="predicted"/>
<sequence>MAPQAAPSFSGSSTAPAIASPVNSVGSSTFFQSDMETNDSVHVSSTSFSTSSRSYLTTSSPTTATSTVVITTPTPWEITTTIVTGSSTTASVVITVPSGSVIASLPSAAPDAPSAAPNSSHLSSWSAFLVALFVVVLFFLFLRLGVYLLARSAGQVTVMGSWPRWLQLMCCYRPQEDEEDNSFASSTSTYMRQSFIEASASYSEASRAQALALVREASAGSWRNRVRPPPRALSPSEADPVPPYPGPPLTLPENPFADPPAIDQVLCSEESEGNKEERSKEEERQGASGSRPSR</sequence>
<evidence type="ECO:0008006" key="5">
    <source>
        <dbReference type="Google" id="ProtNLM"/>
    </source>
</evidence>
<keyword evidence="2" id="KW-1133">Transmembrane helix</keyword>
<dbReference type="InParanoid" id="A0A165DL55"/>
<evidence type="ECO:0000313" key="4">
    <source>
        <dbReference type="Proteomes" id="UP000076842"/>
    </source>
</evidence>
<feature type="compositionally biased region" description="Basic and acidic residues" evidence="1">
    <location>
        <begin position="272"/>
        <end position="285"/>
    </location>
</feature>
<organism evidence="3 4">
    <name type="scientific">Calocera cornea HHB12733</name>
    <dbReference type="NCBI Taxonomy" id="1353952"/>
    <lineage>
        <taxon>Eukaryota</taxon>
        <taxon>Fungi</taxon>
        <taxon>Dikarya</taxon>
        <taxon>Basidiomycota</taxon>
        <taxon>Agaricomycotina</taxon>
        <taxon>Dacrymycetes</taxon>
        <taxon>Dacrymycetales</taxon>
        <taxon>Dacrymycetaceae</taxon>
        <taxon>Calocera</taxon>
    </lineage>
</organism>
<feature type="compositionally biased region" description="Pro residues" evidence="1">
    <location>
        <begin position="240"/>
        <end position="250"/>
    </location>
</feature>
<accession>A0A165DL55</accession>
<dbReference type="EMBL" id="KV424048">
    <property type="protein sequence ID" value="KZT53049.1"/>
    <property type="molecule type" value="Genomic_DNA"/>
</dbReference>
<keyword evidence="4" id="KW-1185">Reference proteome</keyword>
<reference evidence="3 4" key="1">
    <citation type="journal article" date="2016" name="Mol. Biol. Evol.">
        <title>Comparative Genomics of Early-Diverging Mushroom-Forming Fungi Provides Insights into the Origins of Lignocellulose Decay Capabilities.</title>
        <authorList>
            <person name="Nagy L.G."/>
            <person name="Riley R."/>
            <person name="Tritt A."/>
            <person name="Adam C."/>
            <person name="Daum C."/>
            <person name="Floudas D."/>
            <person name="Sun H."/>
            <person name="Yadav J.S."/>
            <person name="Pangilinan J."/>
            <person name="Larsson K.H."/>
            <person name="Matsuura K."/>
            <person name="Barry K."/>
            <person name="Labutti K."/>
            <person name="Kuo R."/>
            <person name="Ohm R.A."/>
            <person name="Bhattacharya S.S."/>
            <person name="Shirouzu T."/>
            <person name="Yoshinaga Y."/>
            <person name="Martin F.M."/>
            <person name="Grigoriev I.V."/>
            <person name="Hibbett D.S."/>
        </authorList>
    </citation>
    <scope>NUCLEOTIDE SEQUENCE [LARGE SCALE GENOMIC DNA]</scope>
    <source>
        <strain evidence="3 4">HHB12733</strain>
    </source>
</reference>
<dbReference type="AlphaFoldDB" id="A0A165DL55"/>
<evidence type="ECO:0000256" key="1">
    <source>
        <dbReference type="SAM" id="MobiDB-lite"/>
    </source>
</evidence>
<dbReference type="Proteomes" id="UP000076842">
    <property type="component" value="Unassembled WGS sequence"/>
</dbReference>
<keyword evidence="2" id="KW-0472">Membrane</keyword>
<evidence type="ECO:0000256" key="2">
    <source>
        <dbReference type="SAM" id="Phobius"/>
    </source>
</evidence>
<evidence type="ECO:0000313" key="3">
    <source>
        <dbReference type="EMBL" id="KZT53049.1"/>
    </source>
</evidence>